<sequence length="493" mass="56291">MEDYKLSTGGRFARFSPRRRVAVSIFASLLLFLPIWRFEFFDVLQPPMQASVDRFTLTHRPPQAHKNIAIASSFGYHFDVYLAVAWTLKRVMLEGSVQLYTPWPYYFDFQRIIDGYGLYSGQIKDFVDLTRDIKGNNGLGGIDLVIFGTCEIDMRHWNDELLKAWDARDSQHKFQIVCIVHNALDEIWQDYIPEWSRRNAIRLLPISEHVARTFRTKFQDQARSADPALRSAGLEYIPVDFHVPILDVQNLPVHSPNRVLSNAVIQGSFDNNRRDYTRIFSELNASLHAKPEAWGYLPLGDTPSFIPNRSAEHPGFKLHLVGSGWLNVPIELKNLVVFHTNLNYTEFYKIMGGMDICIPAFLSEDDMNFRNQASSSIAMCMEANVPILALQQLRDAYTHVDDDRITITRPAVMSEVEALKALRTGDATGFLANKGPTSGVAPISLNSHPRVRHAVANLIEGGWIRSKRNFELRKKETWRKNEEAVSRIIGGLW</sequence>
<protein>
    <recommendedName>
        <fullName evidence="4">Glycosyltransferase family 1 protein</fullName>
    </recommendedName>
</protein>
<keyword evidence="1" id="KW-0812">Transmembrane</keyword>
<accession>A0A409XPU8</accession>
<organism evidence="2 3">
    <name type="scientific">Psilocybe cyanescens</name>
    <dbReference type="NCBI Taxonomy" id="93625"/>
    <lineage>
        <taxon>Eukaryota</taxon>
        <taxon>Fungi</taxon>
        <taxon>Dikarya</taxon>
        <taxon>Basidiomycota</taxon>
        <taxon>Agaricomycotina</taxon>
        <taxon>Agaricomycetes</taxon>
        <taxon>Agaricomycetidae</taxon>
        <taxon>Agaricales</taxon>
        <taxon>Agaricineae</taxon>
        <taxon>Strophariaceae</taxon>
        <taxon>Psilocybe</taxon>
    </lineage>
</organism>
<dbReference type="EMBL" id="NHYD01000964">
    <property type="protein sequence ID" value="PPQ92809.1"/>
    <property type="molecule type" value="Genomic_DNA"/>
</dbReference>
<dbReference type="InParanoid" id="A0A409XPU8"/>
<dbReference type="STRING" id="93625.A0A409XPU8"/>
<dbReference type="Proteomes" id="UP000283269">
    <property type="component" value="Unassembled WGS sequence"/>
</dbReference>
<dbReference type="OrthoDB" id="549336at2759"/>
<evidence type="ECO:0008006" key="4">
    <source>
        <dbReference type="Google" id="ProtNLM"/>
    </source>
</evidence>
<keyword evidence="1" id="KW-0472">Membrane</keyword>
<evidence type="ECO:0000256" key="1">
    <source>
        <dbReference type="SAM" id="Phobius"/>
    </source>
</evidence>
<name>A0A409XPU8_PSICY</name>
<comment type="caution">
    <text evidence="2">The sequence shown here is derived from an EMBL/GenBank/DDBJ whole genome shotgun (WGS) entry which is preliminary data.</text>
</comment>
<reference evidence="2 3" key="1">
    <citation type="journal article" date="2018" name="Evol. Lett.">
        <title>Horizontal gene cluster transfer increased hallucinogenic mushroom diversity.</title>
        <authorList>
            <person name="Reynolds H.T."/>
            <person name="Vijayakumar V."/>
            <person name="Gluck-Thaler E."/>
            <person name="Korotkin H.B."/>
            <person name="Matheny P.B."/>
            <person name="Slot J.C."/>
        </authorList>
    </citation>
    <scope>NUCLEOTIDE SEQUENCE [LARGE SCALE GENOMIC DNA]</scope>
    <source>
        <strain evidence="2 3">2631</strain>
    </source>
</reference>
<gene>
    <name evidence="2" type="ORF">CVT25_004067</name>
</gene>
<evidence type="ECO:0000313" key="2">
    <source>
        <dbReference type="EMBL" id="PPQ92809.1"/>
    </source>
</evidence>
<keyword evidence="3" id="KW-1185">Reference proteome</keyword>
<proteinExistence type="predicted"/>
<feature type="transmembrane region" description="Helical" evidence="1">
    <location>
        <begin position="21"/>
        <end position="38"/>
    </location>
</feature>
<keyword evidence="1" id="KW-1133">Transmembrane helix</keyword>
<dbReference type="AlphaFoldDB" id="A0A409XPU8"/>
<evidence type="ECO:0000313" key="3">
    <source>
        <dbReference type="Proteomes" id="UP000283269"/>
    </source>
</evidence>